<keyword evidence="5 6" id="KW-0472">Membrane</keyword>
<reference evidence="8" key="1">
    <citation type="journal article" date="2020" name="mSystems">
        <title>Genome- and Community-Level Interaction Insights into Carbon Utilization and Element Cycling Functions of Hydrothermarchaeota in Hydrothermal Sediment.</title>
        <authorList>
            <person name="Zhou Z."/>
            <person name="Liu Y."/>
            <person name="Xu W."/>
            <person name="Pan J."/>
            <person name="Luo Z.H."/>
            <person name="Li M."/>
        </authorList>
    </citation>
    <scope>NUCLEOTIDE SEQUENCE [LARGE SCALE GENOMIC DNA]</scope>
    <source>
        <strain evidence="8">HyVt-456</strain>
    </source>
</reference>
<comment type="caution">
    <text evidence="8">The sequence shown here is derived from an EMBL/GenBank/DDBJ whole genome shotgun (WGS) entry which is preliminary data.</text>
</comment>
<dbReference type="PANTHER" id="PTHR33545">
    <property type="entry name" value="UPF0750 MEMBRANE PROTEIN YITT-RELATED"/>
    <property type="match status" value="1"/>
</dbReference>
<dbReference type="PIRSF" id="PIRSF006483">
    <property type="entry name" value="Membrane_protein_YitT"/>
    <property type="match status" value="1"/>
</dbReference>
<feature type="transmembrane region" description="Helical" evidence="6">
    <location>
        <begin position="86"/>
        <end position="105"/>
    </location>
</feature>
<protein>
    <submittedName>
        <fullName evidence="8">YitT family protein</fullName>
    </submittedName>
</protein>
<keyword evidence="4 6" id="KW-1133">Transmembrane helix</keyword>
<evidence type="ECO:0000259" key="7">
    <source>
        <dbReference type="Pfam" id="PF10035"/>
    </source>
</evidence>
<dbReference type="EMBL" id="DRLD01000213">
    <property type="protein sequence ID" value="HED10565.1"/>
    <property type="molecule type" value="Genomic_DNA"/>
</dbReference>
<dbReference type="InterPro" id="IPR003740">
    <property type="entry name" value="YitT"/>
</dbReference>
<comment type="subcellular location">
    <subcellularLocation>
        <location evidence="1">Cell membrane</location>
        <topology evidence="1">Multi-pass membrane protein</topology>
    </subcellularLocation>
</comment>
<feature type="domain" description="DUF2179" evidence="7">
    <location>
        <begin position="249"/>
        <end position="303"/>
    </location>
</feature>
<feature type="transmembrane region" description="Helical" evidence="6">
    <location>
        <begin position="12"/>
        <end position="32"/>
    </location>
</feature>
<dbReference type="InterPro" id="IPR051461">
    <property type="entry name" value="UPF0750_membrane"/>
</dbReference>
<keyword evidence="2" id="KW-1003">Cell membrane</keyword>
<organism evidence="8">
    <name type="scientific">Caldithrix abyssi</name>
    <dbReference type="NCBI Taxonomy" id="187145"/>
    <lineage>
        <taxon>Bacteria</taxon>
        <taxon>Pseudomonadati</taxon>
        <taxon>Calditrichota</taxon>
        <taxon>Calditrichia</taxon>
        <taxon>Calditrichales</taxon>
        <taxon>Calditrichaceae</taxon>
        <taxon>Caldithrix</taxon>
    </lineage>
</organism>
<feature type="transmembrane region" description="Helical" evidence="6">
    <location>
        <begin position="56"/>
        <end position="74"/>
    </location>
</feature>
<dbReference type="Proteomes" id="UP000886005">
    <property type="component" value="Unassembled WGS sequence"/>
</dbReference>
<dbReference type="InterPro" id="IPR019264">
    <property type="entry name" value="DUF2179"/>
</dbReference>
<evidence type="ECO:0000256" key="3">
    <source>
        <dbReference type="ARBA" id="ARBA00022692"/>
    </source>
</evidence>
<feature type="transmembrane region" description="Helical" evidence="6">
    <location>
        <begin position="201"/>
        <end position="220"/>
    </location>
</feature>
<proteinExistence type="predicted"/>
<evidence type="ECO:0000256" key="2">
    <source>
        <dbReference type="ARBA" id="ARBA00022475"/>
    </source>
</evidence>
<evidence type="ECO:0000256" key="6">
    <source>
        <dbReference type="SAM" id="Phobius"/>
    </source>
</evidence>
<dbReference type="AlphaFoldDB" id="A0A7V1LMA7"/>
<sequence length="310" mass="34010">MKSILSKKVIRDYIAIFIGAILMGISISVFLIDAKVVPGGISAVAMAIHYLSNETIPVGLSLWLMNIPLFLWGVRELGSTFAARTVFGFSVSAFSIDLFRGAVPGLEFIQWNKSAAILDLLHHDFFFLTVIGAVLLGVGMGLVLRHRGTIGGADVITAILHKRYGIKPGQSIIFLNVVIISAATVVIELKNLSPERPALSLAFYAFLLTFILSRIVDMLLDGFDYARSALIISDKCEQIGQAILNDMNRGATALKGRGLYHNTDRDILMTVITRRELPALQEKIQQIDPNAFVIISTVHEVLGEGFKRRT</sequence>
<dbReference type="InterPro" id="IPR015867">
    <property type="entry name" value="N-reg_PII/ATP_PRibTrfase_C"/>
</dbReference>
<evidence type="ECO:0000256" key="4">
    <source>
        <dbReference type="ARBA" id="ARBA00022989"/>
    </source>
</evidence>
<dbReference type="Pfam" id="PF02588">
    <property type="entry name" value="YitT_membrane"/>
    <property type="match status" value="1"/>
</dbReference>
<name>A0A7V1LMA7_CALAY</name>
<keyword evidence="3 6" id="KW-0812">Transmembrane</keyword>
<gene>
    <name evidence="8" type="ORF">ENJ10_07735</name>
</gene>
<dbReference type="Pfam" id="PF10035">
    <property type="entry name" value="DUF2179"/>
    <property type="match status" value="1"/>
</dbReference>
<evidence type="ECO:0000256" key="1">
    <source>
        <dbReference type="ARBA" id="ARBA00004651"/>
    </source>
</evidence>
<evidence type="ECO:0000313" key="8">
    <source>
        <dbReference type="EMBL" id="HED10565.1"/>
    </source>
</evidence>
<dbReference type="PANTHER" id="PTHR33545:SF5">
    <property type="entry name" value="UPF0750 MEMBRANE PROTEIN YITT"/>
    <property type="match status" value="1"/>
</dbReference>
<dbReference type="CDD" id="cd16380">
    <property type="entry name" value="YitT_C"/>
    <property type="match status" value="1"/>
</dbReference>
<dbReference type="GO" id="GO:0005886">
    <property type="term" value="C:plasma membrane"/>
    <property type="evidence" value="ECO:0007669"/>
    <property type="project" value="UniProtKB-SubCell"/>
</dbReference>
<feature type="transmembrane region" description="Helical" evidence="6">
    <location>
        <begin position="172"/>
        <end position="189"/>
    </location>
</feature>
<evidence type="ECO:0000256" key="5">
    <source>
        <dbReference type="ARBA" id="ARBA00023136"/>
    </source>
</evidence>
<accession>A0A7V1LMA7</accession>
<dbReference type="Gene3D" id="3.30.70.120">
    <property type="match status" value="1"/>
</dbReference>
<feature type="transmembrane region" description="Helical" evidence="6">
    <location>
        <begin position="125"/>
        <end position="144"/>
    </location>
</feature>